<keyword evidence="3 6" id="KW-0812">Transmembrane</keyword>
<dbReference type="NCBIfam" id="TIGR01972">
    <property type="entry name" value="NDH_I_M"/>
    <property type="match status" value="1"/>
</dbReference>
<dbReference type="PANTHER" id="PTHR43507:SF1">
    <property type="entry name" value="NADH-UBIQUINONE OXIDOREDUCTASE CHAIN 4"/>
    <property type="match status" value="1"/>
</dbReference>
<comment type="similarity">
    <text evidence="2">Belongs to the complex I subunit 4 family.</text>
</comment>
<evidence type="ECO:0000256" key="5">
    <source>
        <dbReference type="ARBA" id="ARBA00023136"/>
    </source>
</evidence>
<evidence type="ECO:0000256" key="3">
    <source>
        <dbReference type="ARBA" id="ARBA00022692"/>
    </source>
</evidence>
<dbReference type="PANTHER" id="PTHR43507">
    <property type="entry name" value="NADH-UBIQUINONE OXIDOREDUCTASE CHAIN 4"/>
    <property type="match status" value="1"/>
</dbReference>
<dbReference type="Proteomes" id="UP000190961">
    <property type="component" value="Unassembled WGS sequence"/>
</dbReference>
<dbReference type="GO" id="GO:0048039">
    <property type="term" value="F:ubiquinone binding"/>
    <property type="evidence" value="ECO:0007669"/>
    <property type="project" value="TreeGrafter"/>
</dbReference>
<feature type="transmembrane region" description="Helical" evidence="8">
    <location>
        <begin position="452"/>
        <end position="469"/>
    </location>
</feature>
<evidence type="ECO:0000259" key="9">
    <source>
        <dbReference type="Pfam" id="PF00361"/>
    </source>
</evidence>
<feature type="transmembrane region" description="Helical" evidence="8">
    <location>
        <begin position="133"/>
        <end position="153"/>
    </location>
</feature>
<evidence type="ECO:0000256" key="8">
    <source>
        <dbReference type="SAM" id="Phobius"/>
    </source>
</evidence>
<feature type="transmembrane region" description="Helical" evidence="8">
    <location>
        <begin position="412"/>
        <end position="431"/>
    </location>
</feature>
<feature type="transmembrane region" description="Helical" evidence="8">
    <location>
        <begin position="67"/>
        <end position="100"/>
    </location>
</feature>
<evidence type="ECO:0000256" key="6">
    <source>
        <dbReference type="RuleBase" id="RU000320"/>
    </source>
</evidence>
<evidence type="ECO:0000256" key="4">
    <source>
        <dbReference type="ARBA" id="ARBA00022989"/>
    </source>
</evidence>
<proteinExistence type="inferred from homology"/>
<dbReference type="GO" id="GO:0015990">
    <property type="term" value="P:electron transport coupled proton transport"/>
    <property type="evidence" value="ECO:0007669"/>
    <property type="project" value="TreeGrafter"/>
</dbReference>
<dbReference type="InterPro" id="IPR010227">
    <property type="entry name" value="NADH_Q_OxRdtase_chainM/4"/>
</dbReference>
<feature type="transmembrane region" description="Helical" evidence="8">
    <location>
        <begin position="247"/>
        <end position="267"/>
    </location>
</feature>
<feature type="transmembrane region" description="Helical" evidence="8">
    <location>
        <begin position="165"/>
        <end position="186"/>
    </location>
</feature>
<dbReference type="Pfam" id="PF00361">
    <property type="entry name" value="Proton_antipo_M"/>
    <property type="match status" value="1"/>
</dbReference>
<dbReference type="OrthoDB" id="9811718at2"/>
<organism evidence="10 11">
    <name type="scientific">Ohtaekwangia koreensis</name>
    <dbReference type="NCBI Taxonomy" id="688867"/>
    <lineage>
        <taxon>Bacteria</taxon>
        <taxon>Pseudomonadati</taxon>
        <taxon>Bacteroidota</taxon>
        <taxon>Cytophagia</taxon>
        <taxon>Cytophagales</taxon>
        <taxon>Fulvivirgaceae</taxon>
        <taxon>Ohtaekwangia</taxon>
    </lineage>
</organism>
<dbReference type="GO" id="GO:0008137">
    <property type="term" value="F:NADH dehydrogenase (ubiquinone) activity"/>
    <property type="evidence" value="ECO:0007669"/>
    <property type="project" value="InterPro"/>
</dbReference>
<feature type="region of interest" description="Disordered" evidence="7">
    <location>
        <begin position="490"/>
        <end position="515"/>
    </location>
</feature>
<keyword evidence="11" id="KW-1185">Reference proteome</keyword>
<dbReference type="GO" id="GO:0016020">
    <property type="term" value="C:membrane"/>
    <property type="evidence" value="ECO:0007669"/>
    <property type="project" value="UniProtKB-SubCell"/>
</dbReference>
<dbReference type="GO" id="GO:0012505">
    <property type="term" value="C:endomembrane system"/>
    <property type="evidence" value="ECO:0007669"/>
    <property type="project" value="UniProtKB-SubCell"/>
</dbReference>
<feature type="transmembrane region" description="Helical" evidence="8">
    <location>
        <begin position="6"/>
        <end position="22"/>
    </location>
</feature>
<dbReference type="RefSeq" id="WP_079689426.1">
    <property type="nucleotide sequence ID" value="NZ_FUZU01000004.1"/>
</dbReference>
<evidence type="ECO:0000256" key="2">
    <source>
        <dbReference type="ARBA" id="ARBA00009025"/>
    </source>
</evidence>
<dbReference type="EMBL" id="FUZU01000004">
    <property type="protein sequence ID" value="SKC85523.1"/>
    <property type="molecule type" value="Genomic_DNA"/>
</dbReference>
<dbReference type="NCBIfam" id="NF004498">
    <property type="entry name" value="PRK05846.1-1"/>
    <property type="match status" value="1"/>
</dbReference>
<protein>
    <submittedName>
        <fullName evidence="10">NADH-quinone oxidoreductase subunit M</fullName>
    </submittedName>
</protein>
<evidence type="ECO:0000313" key="11">
    <source>
        <dbReference type="Proteomes" id="UP000190961"/>
    </source>
</evidence>
<dbReference type="InterPro" id="IPR003918">
    <property type="entry name" value="NADH_UbQ_OxRdtase"/>
</dbReference>
<dbReference type="AlphaFoldDB" id="A0A1T5MBQ6"/>
<sequence>MLPLLIIILLTGGIAAGIIAYWNQAACRWLSLITVVVDFAIILFIWMEEGLSMTLTDSWLRDSHIPWIPSFGIAFHLALDGLSLLMLVLTFFLGILAVLISWKEIQYRVGFFHFNLLWVLAGITGVFLTMDLFLFYFFWEVMLIPMYFLIGIWGHENKQYAAYKFFIFTQASGLLMLLAILGLYFIHGEQTGIYSFDYFALLNTTLSPDTARWLMLGFLAAFIVKLPVVPLHTWLPDAHTEAPTAGSLLLAGLLLKTGAYGLIRFVIPLFPSAAQSIAPWAMLLGVVGILYGAIQAYSQTDFKRLVAYTSVSHMGFIMLGVFSFNELATQGVVMQMITHGISTGALFILAGILYERIHTRDITQMGGLWSKVPFMGVIAMIFVMASLGLPGLGNFVAEFLILIGSWQANQPLTILATAGLVVATAYSLRIMQNVYLGSSMQGYILNDLSLREKLILVPMCIVIIWLGLFPQQVINTARPTVANTMHAGNHATIHQKQDREEVPNTSAFNTERREP</sequence>
<dbReference type="InterPro" id="IPR001750">
    <property type="entry name" value="ND/Mrp_TM"/>
</dbReference>
<feature type="transmembrane region" description="Helical" evidence="8">
    <location>
        <begin position="305"/>
        <end position="324"/>
    </location>
</feature>
<evidence type="ECO:0000313" key="10">
    <source>
        <dbReference type="EMBL" id="SKC85523.1"/>
    </source>
</evidence>
<feature type="domain" description="NADH:quinone oxidoreductase/Mrp antiporter transmembrane" evidence="9">
    <location>
        <begin position="130"/>
        <end position="417"/>
    </location>
</feature>
<feature type="transmembrane region" description="Helical" evidence="8">
    <location>
        <begin position="29"/>
        <end position="47"/>
    </location>
</feature>
<evidence type="ECO:0000256" key="1">
    <source>
        <dbReference type="ARBA" id="ARBA00004127"/>
    </source>
</evidence>
<gene>
    <name evidence="10" type="ORF">SAMN05660236_4901</name>
</gene>
<dbReference type="GO" id="GO:0042773">
    <property type="term" value="P:ATP synthesis coupled electron transport"/>
    <property type="evidence" value="ECO:0007669"/>
    <property type="project" value="InterPro"/>
</dbReference>
<feature type="transmembrane region" description="Helical" evidence="8">
    <location>
        <begin position="374"/>
        <end position="392"/>
    </location>
</feature>
<feature type="transmembrane region" description="Helical" evidence="8">
    <location>
        <begin position="336"/>
        <end position="354"/>
    </location>
</feature>
<reference evidence="10 11" key="1">
    <citation type="submission" date="2017-02" db="EMBL/GenBank/DDBJ databases">
        <authorList>
            <person name="Peterson S.W."/>
        </authorList>
    </citation>
    <scope>NUCLEOTIDE SEQUENCE [LARGE SCALE GENOMIC DNA]</scope>
    <source>
        <strain evidence="10 11">DSM 25262</strain>
    </source>
</reference>
<keyword evidence="5 8" id="KW-0472">Membrane</keyword>
<dbReference type="STRING" id="688867.SAMN05660236_4901"/>
<comment type="subcellular location">
    <subcellularLocation>
        <location evidence="1">Endomembrane system</location>
        <topology evidence="1">Multi-pass membrane protein</topology>
    </subcellularLocation>
    <subcellularLocation>
        <location evidence="6">Membrane</location>
        <topology evidence="6">Multi-pass membrane protein</topology>
    </subcellularLocation>
</comment>
<feature type="transmembrane region" description="Helical" evidence="8">
    <location>
        <begin position="213"/>
        <end position="235"/>
    </location>
</feature>
<name>A0A1T5MBQ6_9BACT</name>
<evidence type="ECO:0000256" key="7">
    <source>
        <dbReference type="SAM" id="MobiDB-lite"/>
    </source>
</evidence>
<accession>A0A1T5MBQ6</accession>
<dbReference type="PRINTS" id="PR01437">
    <property type="entry name" value="NUOXDRDTASE4"/>
</dbReference>
<keyword evidence="4 8" id="KW-1133">Transmembrane helix</keyword>
<feature type="transmembrane region" description="Helical" evidence="8">
    <location>
        <begin position="107"/>
        <end position="127"/>
    </location>
</feature>
<feature type="transmembrane region" description="Helical" evidence="8">
    <location>
        <begin position="273"/>
        <end position="293"/>
    </location>
</feature>
<dbReference type="GO" id="GO:0003954">
    <property type="term" value="F:NADH dehydrogenase activity"/>
    <property type="evidence" value="ECO:0007669"/>
    <property type="project" value="TreeGrafter"/>
</dbReference>